<feature type="compositionally biased region" description="Basic and acidic residues" evidence="1">
    <location>
        <begin position="1"/>
        <end position="11"/>
    </location>
</feature>
<reference evidence="2" key="1">
    <citation type="journal article" date="2023" name="G3 (Bethesda)">
        <title>A reference genome for the long-term kleptoplast-retaining sea slug Elysia crispata morphotype clarki.</title>
        <authorList>
            <person name="Eastman K.E."/>
            <person name="Pendleton A.L."/>
            <person name="Shaikh M.A."/>
            <person name="Suttiyut T."/>
            <person name="Ogas R."/>
            <person name="Tomko P."/>
            <person name="Gavelis G."/>
            <person name="Widhalm J.R."/>
            <person name="Wisecaver J.H."/>
        </authorList>
    </citation>
    <scope>NUCLEOTIDE SEQUENCE</scope>
    <source>
        <strain evidence="2">ECLA1</strain>
    </source>
</reference>
<proteinExistence type="predicted"/>
<gene>
    <name evidence="2" type="ORF">RRG08_052438</name>
</gene>
<evidence type="ECO:0000256" key="1">
    <source>
        <dbReference type="SAM" id="MobiDB-lite"/>
    </source>
</evidence>
<dbReference type="EMBL" id="JAWDGP010000740">
    <property type="protein sequence ID" value="KAK3797839.1"/>
    <property type="molecule type" value="Genomic_DNA"/>
</dbReference>
<dbReference type="Proteomes" id="UP001283361">
    <property type="component" value="Unassembled WGS sequence"/>
</dbReference>
<accession>A0AAE1B1X8</accession>
<sequence>MKETIINDDKQSNVNTHRNKSVHAPPPQICSPPANLVRSKHVLVLVKIPGLHDYLVLPSQWGRIADYLCHKKFKLVAISKANVERTGPLTVPYIEHRRRLAPHSHLWKSFTEDKDSHTALLSYPIPAKELLSGECSAMHRVWIQCNMRACACNVVRLCALKAERFLRFKVIKAG</sequence>
<organism evidence="2 3">
    <name type="scientific">Elysia crispata</name>
    <name type="common">lettuce slug</name>
    <dbReference type="NCBI Taxonomy" id="231223"/>
    <lineage>
        <taxon>Eukaryota</taxon>
        <taxon>Metazoa</taxon>
        <taxon>Spiralia</taxon>
        <taxon>Lophotrochozoa</taxon>
        <taxon>Mollusca</taxon>
        <taxon>Gastropoda</taxon>
        <taxon>Heterobranchia</taxon>
        <taxon>Euthyneura</taxon>
        <taxon>Panpulmonata</taxon>
        <taxon>Sacoglossa</taxon>
        <taxon>Placobranchoidea</taxon>
        <taxon>Plakobranchidae</taxon>
        <taxon>Elysia</taxon>
    </lineage>
</organism>
<protein>
    <submittedName>
        <fullName evidence="2">Uncharacterized protein</fullName>
    </submittedName>
</protein>
<evidence type="ECO:0000313" key="3">
    <source>
        <dbReference type="Proteomes" id="UP001283361"/>
    </source>
</evidence>
<name>A0AAE1B1X8_9GAST</name>
<evidence type="ECO:0000313" key="2">
    <source>
        <dbReference type="EMBL" id="KAK3797839.1"/>
    </source>
</evidence>
<feature type="region of interest" description="Disordered" evidence="1">
    <location>
        <begin position="1"/>
        <end position="29"/>
    </location>
</feature>
<dbReference type="AlphaFoldDB" id="A0AAE1B1X8"/>
<comment type="caution">
    <text evidence="2">The sequence shown here is derived from an EMBL/GenBank/DDBJ whole genome shotgun (WGS) entry which is preliminary data.</text>
</comment>
<keyword evidence="3" id="KW-1185">Reference proteome</keyword>